<dbReference type="AlphaFoldDB" id="A0ABD2ALI7"/>
<evidence type="ECO:0000256" key="1">
    <source>
        <dbReference type="SAM" id="MobiDB-lite"/>
    </source>
</evidence>
<evidence type="ECO:0000313" key="2">
    <source>
        <dbReference type="EMBL" id="KAL2721192.1"/>
    </source>
</evidence>
<organism evidence="2 3">
    <name type="scientific">Vespula maculifrons</name>
    <name type="common">Eastern yellow jacket</name>
    <name type="synonym">Wasp</name>
    <dbReference type="NCBI Taxonomy" id="7453"/>
    <lineage>
        <taxon>Eukaryota</taxon>
        <taxon>Metazoa</taxon>
        <taxon>Ecdysozoa</taxon>
        <taxon>Arthropoda</taxon>
        <taxon>Hexapoda</taxon>
        <taxon>Insecta</taxon>
        <taxon>Pterygota</taxon>
        <taxon>Neoptera</taxon>
        <taxon>Endopterygota</taxon>
        <taxon>Hymenoptera</taxon>
        <taxon>Apocrita</taxon>
        <taxon>Aculeata</taxon>
        <taxon>Vespoidea</taxon>
        <taxon>Vespidae</taxon>
        <taxon>Vespinae</taxon>
        <taxon>Vespula</taxon>
    </lineage>
</organism>
<proteinExistence type="predicted"/>
<name>A0ABD2ALI7_VESMC</name>
<feature type="compositionally biased region" description="Basic residues" evidence="1">
    <location>
        <begin position="44"/>
        <end position="53"/>
    </location>
</feature>
<dbReference type="Proteomes" id="UP001607303">
    <property type="component" value="Unassembled WGS sequence"/>
</dbReference>
<feature type="compositionally biased region" description="Basic and acidic residues" evidence="1">
    <location>
        <begin position="30"/>
        <end position="39"/>
    </location>
</feature>
<sequence length="140" mass="16074">MLRTANGVPGAWGDRIKILTSSPSSSSNETMEHREKKETYVLQRGRRGRRRRNRSIDRQLFLSKSLQRVVHDDRSLSLHGKKEKEEEGEEEEEGVGVGVGGREGMEKDGVKQFSENSFKELSLRRLTIDKWIDRYDANGV</sequence>
<gene>
    <name evidence="2" type="ORF">V1477_020012</name>
</gene>
<evidence type="ECO:0000313" key="3">
    <source>
        <dbReference type="Proteomes" id="UP001607303"/>
    </source>
</evidence>
<feature type="non-terminal residue" evidence="2">
    <location>
        <position position="140"/>
    </location>
</feature>
<feature type="compositionally biased region" description="Basic and acidic residues" evidence="1">
    <location>
        <begin position="70"/>
        <end position="85"/>
    </location>
</feature>
<keyword evidence="3" id="KW-1185">Reference proteome</keyword>
<reference evidence="2 3" key="1">
    <citation type="journal article" date="2024" name="Ann. Entomol. Soc. Am.">
        <title>Genomic analyses of the southern and eastern yellowjacket wasps (Hymenoptera: Vespidae) reveal evolutionary signatures of social life.</title>
        <authorList>
            <person name="Catto M.A."/>
            <person name="Caine P.B."/>
            <person name="Orr S.E."/>
            <person name="Hunt B.G."/>
            <person name="Goodisman M.A.D."/>
        </authorList>
    </citation>
    <scope>NUCLEOTIDE SEQUENCE [LARGE SCALE GENOMIC DNA]</scope>
    <source>
        <strain evidence="2">232</strain>
        <tissue evidence="2">Head and thorax</tissue>
    </source>
</reference>
<protein>
    <submittedName>
        <fullName evidence="2">Uncharacterized protein</fullName>
    </submittedName>
</protein>
<accession>A0ABD2ALI7</accession>
<dbReference type="EMBL" id="JAYRBN010000116">
    <property type="protein sequence ID" value="KAL2721192.1"/>
    <property type="molecule type" value="Genomic_DNA"/>
</dbReference>
<feature type="region of interest" description="Disordered" evidence="1">
    <location>
        <begin position="17"/>
        <end position="56"/>
    </location>
</feature>
<feature type="region of interest" description="Disordered" evidence="1">
    <location>
        <begin position="70"/>
        <end position="111"/>
    </location>
</feature>
<comment type="caution">
    <text evidence="2">The sequence shown here is derived from an EMBL/GenBank/DDBJ whole genome shotgun (WGS) entry which is preliminary data.</text>
</comment>